<evidence type="ECO:0000256" key="2">
    <source>
        <dbReference type="ARBA" id="ARBA00022679"/>
    </source>
</evidence>
<dbReference type="InterPro" id="IPR029063">
    <property type="entry name" value="SAM-dependent_MTases_sf"/>
</dbReference>
<dbReference type="PANTHER" id="PTHR12049:SF7">
    <property type="entry name" value="PROTEIN ARGININE METHYLTRANSFERASE NDUFAF7, MITOCHONDRIAL"/>
    <property type="match status" value="1"/>
</dbReference>
<evidence type="ECO:0000313" key="3">
    <source>
        <dbReference type="EMBL" id="AMO93318.1"/>
    </source>
</evidence>
<accession>A0A127P6H9</accession>
<dbReference type="GO" id="GO:0035243">
    <property type="term" value="F:protein-arginine omega-N symmetric methyltransferase activity"/>
    <property type="evidence" value="ECO:0007669"/>
    <property type="project" value="TreeGrafter"/>
</dbReference>
<sequence>MQLQLPEASVEAQRASRLLHNLIATEIRRQHGWISFARYMELLLYAPDLGYYSGGAAKLGKDGDFTTAPEITPLFGATLAHLTTELLVSSPALQPQILEFGAGSGQLAHDILTELATGVAAGEPGAAAPQAYYIVELSAELRARQQLKLQAFPQVQWLDRLPEAFSGVVIGNEVLDAMPVELVLRGEQGWLQRGVGLTETGVDGEDGQFVYIDRPAEPALIAQIPDAESLTTGHLTEVHPVAIGFMHSLGSMLKAGQGAVALFFDYGFPAAEYYLQQRDQGTLMCHYRHHAHPDPFYLPGLQDVTAHVDFTAMAVAALDSGLELLGYSSQAAFLLEAGIGKLLLRTPPENALAYLPQANALQKLVSPAEMGELFKVLAVGIHAELPARFASHDRSHRL</sequence>
<dbReference type="PANTHER" id="PTHR12049">
    <property type="entry name" value="PROTEIN ARGININE METHYLTRANSFERASE NDUFAF7, MITOCHONDRIAL"/>
    <property type="match status" value="1"/>
</dbReference>
<dbReference type="OrthoDB" id="9794208at2"/>
<keyword evidence="1 3" id="KW-0489">Methyltransferase</keyword>
<organism evidence="3">
    <name type="scientific">Collimonas fungivorans</name>
    <dbReference type="NCBI Taxonomy" id="158899"/>
    <lineage>
        <taxon>Bacteria</taxon>
        <taxon>Pseudomonadati</taxon>
        <taxon>Pseudomonadota</taxon>
        <taxon>Betaproteobacteria</taxon>
        <taxon>Burkholderiales</taxon>
        <taxon>Oxalobacteraceae</taxon>
        <taxon>Collimonas</taxon>
    </lineage>
</organism>
<dbReference type="InterPro" id="IPR003788">
    <property type="entry name" value="NDUFAF7"/>
</dbReference>
<dbReference type="InterPro" id="IPR038375">
    <property type="entry name" value="NDUFAF7_sf"/>
</dbReference>
<dbReference type="PATRIC" id="fig|158899.10.peg.610"/>
<protein>
    <submittedName>
        <fullName evidence="3">S-adenosyl-L-methionine-dependent methyltransferase family protein</fullName>
    </submittedName>
</protein>
<dbReference type="SUPFAM" id="SSF53335">
    <property type="entry name" value="S-adenosyl-L-methionine-dependent methyltransferases"/>
    <property type="match status" value="1"/>
</dbReference>
<dbReference type="Gene3D" id="3.40.50.12710">
    <property type="match status" value="1"/>
</dbReference>
<dbReference type="EMBL" id="CP013232">
    <property type="protein sequence ID" value="AMO93318.1"/>
    <property type="molecule type" value="Genomic_DNA"/>
</dbReference>
<dbReference type="RefSeq" id="WP_061542186.1">
    <property type="nucleotide sequence ID" value="NZ_CP013232.1"/>
</dbReference>
<gene>
    <name evidence="3" type="ORF">CFter6_0589</name>
</gene>
<keyword evidence="2 3" id="KW-0808">Transferase</keyword>
<proteinExistence type="predicted"/>
<name>A0A127P6H9_9BURK</name>
<dbReference type="Proteomes" id="UP000072421">
    <property type="component" value="Chromosome"/>
</dbReference>
<evidence type="ECO:0000313" key="4">
    <source>
        <dbReference type="Proteomes" id="UP000072421"/>
    </source>
</evidence>
<reference evidence="3 4" key="1">
    <citation type="submission" date="2015-11" db="EMBL/GenBank/DDBJ databases">
        <title>Exploring the genomic traits of fungus-feeding bacterial genus Collimonas.</title>
        <authorList>
            <person name="Song C."/>
            <person name="Schmidt R."/>
            <person name="de Jager V."/>
            <person name="Krzyzanowska D."/>
            <person name="Jongedijk E."/>
            <person name="Cankar K."/>
            <person name="Beekwilder J."/>
            <person name="van Veen A."/>
            <person name="de Boer W."/>
            <person name="van Veen J.A."/>
            <person name="Garbeva P."/>
        </authorList>
    </citation>
    <scope>NUCLEOTIDE SEQUENCE [LARGE SCALE GENOMIC DNA]</scope>
    <source>
        <strain evidence="3 4">Ter6</strain>
    </source>
</reference>
<dbReference type="AlphaFoldDB" id="A0A127P6H9"/>
<evidence type="ECO:0000256" key="1">
    <source>
        <dbReference type="ARBA" id="ARBA00022603"/>
    </source>
</evidence>
<dbReference type="Pfam" id="PF02636">
    <property type="entry name" value="Methyltransf_28"/>
    <property type="match status" value="1"/>
</dbReference>
<dbReference type="GO" id="GO:0032259">
    <property type="term" value="P:methylation"/>
    <property type="evidence" value="ECO:0007669"/>
    <property type="project" value="UniProtKB-KW"/>
</dbReference>